<dbReference type="SUPFAM" id="SSF54292">
    <property type="entry name" value="2Fe-2S ferredoxin-like"/>
    <property type="match status" value="1"/>
</dbReference>
<reference evidence="10" key="1">
    <citation type="submission" date="2020-08" db="EMBL/GenBank/DDBJ databases">
        <title>Novel species isolated from subtropical streams in China.</title>
        <authorList>
            <person name="Lu H."/>
        </authorList>
    </citation>
    <scope>NUCLEOTIDE SEQUENCE</scope>
    <source>
        <strain evidence="10">LX22W</strain>
    </source>
</reference>
<dbReference type="InterPro" id="IPR012675">
    <property type="entry name" value="Beta-grasp_dom_sf"/>
</dbReference>
<comment type="cofactor">
    <cofactor evidence="8">
        <name>[2Fe-2S] cluster</name>
        <dbReference type="ChEBI" id="CHEBI:190135"/>
    </cofactor>
</comment>
<keyword evidence="3" id="KW-0001">2Fe-2S</keyword>
<evidence type="ECO:0000256" key="7">
    <source>
        <dbReference type="ARBA" id="ARBA00023014"/>
    </source>
</evidence>
<organism evidence="10 11">
    <name type="scientific">Undibacterium nitidum</name>
    <dbReference type="NCBI Taxonomy" id="2762298"/>
    <lineage>
        <taxon>Bacteria</taxon>
        <taxon>Pseudomonadati</taxon>
        <taxon>Pseudomonadota</taxon>
        <taxon>Betaproteobacteria</taxon>
        <taxon>Burkholderiales</taxon>
        <taxon>Oxalobacteraceae</taxon>
        <taxon>Undibacterium</taxon>
    </lineage>
</organism>
<dbReference type="PANTHER" id="PTHR43112:SF3">
    <property type="entry name" value="FERREDOXIN-2, CHLOROPLASTIC"/>
    <property type="match status" value="1"/>
</dbReference>
<dbReference type="RefSeq" id="WP_186916914.1">
    <property type="nucleotide sequence ID" value="NZ_JACOFZ010000004.1"/>
</dbReference>
<evidence type="ECO:0000256" key="4">
    <source>
        <dbReference type="ARBA" id="ARBA00022723"/>
    </source>
</evidence>
<dbReference type="InterPro" id="IPR036010">
    <property type="entry name" value="2Fe-2S_ferredoxin-like_sf"/>
</dbReference>
<dbReference type="EMBL" id="JACOFZ010000004">
    <property type="protein sequence ID" value="MBC3882314.1"/>
    <property type="molecule type" value="Genomic_DNA"/>
</dbReference>
<dbReference type="AlphaFoldDB" id="A0A923KU49"/>
<sequence>MKIYSVTLIRQGWRFDVQAGQSILLAAQEAGIRINSSCRNGSCRTCFCQLQQGVARHLIEWPSLSREEKDDAYILPCVATAESDLVILTDYAFKL</sequence>
<comment type="caution">
    <text evidence="10">The sequence shown here is derived from an EMBL/GenBank/DDBJ whole genome shotgun (WGS) entry which is preliminary data.</text>
</comment>
<evidence type="ECO:0000256" key="6">
    <source>
        <dbReference type="ARBA" id="ARBA00023004"/>
    </source>
</evidence>
<evidence type="ECO:0000256" key="2">
    <source>
        <dbReference type="ARBA" id="ARBA00022448"/>
    </source>
</evidence>
<name>A0A923KU49_9BURK</name>
<comment type="similarity">
    <text evidence="1">Belongs to the 2Fe2S plant-type ferredoxin family.</text>
</comment>
<keyword evidence="5" id="KW-0249">Electron transport</keyword>
<evidence type="ECO:0000313" key="11">
    <source>
        <dbReference type="Proteomes" id="UP000627446"/>
    </source>
</evidence>
<evidence type="ECO:0000256" key="8">
    <source>
        <dbReference type="ARBA" id="ARBA00034078"/>
    </source>
</evidence>
<dbReference type="Gene3D" id="3.10.20.30">
    <property type="match status" value="1"/>
</dbReference>
<gene>
    <name evidence="10" type="ORF">H8K36_13060</name>
</gene>
<dbReference type="Pfam" id="PF00111">
    <property type="entry name" value="Fer2"/>
    <property type="match status" value="1"/>
</dbReference>
<evidence type="ECO:0000256" key="3">
    <source>
        <dbReference type="ARBA" id="ARBA00022714"/>
    </source>
</evidence>
<evidence type="ECO:0000256" key="1">
    <source>
        <dbReference type="ARBA" id="ARBA00007874"/>
    </source>
</evidence>
<dbReference type="InterPro" id="IPR001041">
    <property type="entry name" value="2Fe-2S_ferredoxin-type"/>
</dbReference>
<keyword evidence="4" id="KW-0479">Metal-binding</keyword>
<evidence type="ECO:0000313" key="10">
    <source>
        <dbReference type="EMBL" id="MBC3882314.1"/>
    </source>
</evidence>
<dbReference type="GO" id="GO:0051537">
    <property type="term" value="F:2 iron, 2 sulfur cluster binding"/>
    <property type="evidence" value="ECO:0007669"/>
    <property type="project" value="UniProtKB-KW"/>
</dbReference>
<accession>A0A923KU49</accession>
<evidence type="ECO:0000256" key="5">
    <source>
        <dbReference type="ARBA" id="ARBA00022982"/>
    </source>
</evidence>
<dbReference type="GO" id="GO:0046872">
    <property type="term" value="F:metal ion binding"/>
    <property type="evidence" value="ECO:0007669"/>
    <property type="project" value="UniProtKB-KW"/>
</dbReference>
<evidence type="ECO:0000259" key="9">
    <source>
        <dbReference type="PROSITE" id="PS51085"/>
    </source>
</evidence>
<dbReference type="PANTHER" id="PTHR43112">
    <property type="entry name" value="FERREDOXIN"/>
    <property type="match status" value="1"/>
</dbReference>
<keyword evidence="2" id="KW-0813">Transport</keyword>
<protein>
    <submittedName>
        <fullName evidence="10">2Fe-2S iron-sulfur cluster binding domain-containing protein</fullName>
    </submittedName>
</protein>
<dbReference type="PROSITE" id="PS51085">
    <property type="entry name" value="2FE2S_FER_2"/>
    <property type="match status" value="1"/>
</dbReference>
<feature type="domain" description="2Fe-2S ferredoxin-type" evidence="9">
    <location>
        <begin position="4"/>
        <end position="93"/>
    </location>
</feature>
<keyword evidence="6" id="KW-0408">Iron</keyword>
<keyword evidence="11" id="KW-1185">Reference proteome</keyword>
<keyword evidence="7" id="KW-0411">Iron-sulfur</keyword>
<proteinExistence type="inferred from homology"/>
<dbReference type="CDD" id="cd00207">
    <property type="entry name" value="fer2"/>
    <property type="match status" value="1"/>
</dbReference>
<dbReference type="Proteomes" id="UP000627446">
    <property type="component" value="Unassembled WGS sequence"/>
</dbReference>